<keyword evidence="2" id="KW-0393">Immunoglobulin domain</keyword>
<dbReference type="InterPro" id="IPR013783">
    <property type="entry name" value="Ig-like_fold"/>
</dbReference>
<keyword evidence="6" id="KW-1185">Reference proteome</keyword>
<dbReference type="Proteomes" id="UP000886700">
    <property type="component" value="Unplaced"/>
</dbReference>
<dbReference type="PANTHER" id="PTHR11738:SF193">
    <property type="entry name" value="IMMUNOGLOBULIN SUBTYPE DOMAIN-CONTAINING PROTEIN"/>
    <property type="match status" value="1"/>
</dbReference>
<evidence type="ECO:0000256" key="1">
    <source>
        <dbReference type="ARBA" id="ARBA00023157"/>
    </source>
</evidence>
<gene>
    <name evidence="7" type="primary">LOC110339749</name>
</gene>
<dbReference type="PANTHER" id="PTHR11738">
    <property type="entry name" value="MHC CLASS I NK CELL RECEPTOR"/>
    <property type="match status" value="1"/>
</dbReference>
<keyword evidence="3" id="KW-0812">Transmembrane</keyword>
<evidence type="ECO:0000256" key="2">
    <source>
        <dbReference type="ARBA" id="ARBA00023319"/>
    </source>
</evidence>
<proteinExistence type="predicted"/>
<evidence type="ECO:0000313" key="7">
    <source>
        <dbReference type="RefSeq" id="XP_040589981.1"/>
    </source>
</evidence>
<keyword evidence="4" id="KW-0732">Signal</keyword>
<protein>
    <submittedName>
        <fullName evidence="7">Leukocyte-associated immunoglobulin-like receptor 2 isoform X4</fullName>
    </submittedName>
</protein>
<keyword evidence="3" id="KW-0472">Membrane</keyword>
<sequence>MGLVATLLGLVVLMEQKIWAQSGLLPQPSIWAVPGAVISTGSDVSIFCRTPPGVTTLRLYHYGPYMKWFESTPEEAQEVFEFSLQYMTHISAGIYYCEYTKGGEWSQISDRLELVVTVSSTSNYRLENSIRLIMAIIIVLSLGVVLLDAWKSRREPMGPLESPKMRT</sequence>
<keyword evidence="1" id="KW-1015">Disulfide bond</keyword>
<dbReference type="GeneID" id="110339749"/>
<evidence type="ECO:0000256" key="4">
    <source>
        <dbReference type="SAM" id="SignalP"/>
    </source>
</evidence>
<evidence type="ECO:0000259" key="5">
    <source>
        <dbReference type="PROSITE" id="PS50835"/>
    </source>
</evidence>
<accession>A0ABM2WGR9</accession>
<organism evidence="6 7">
    <name type="scientific">Mesocricetus auratus</name>
    <name type="common">Golden hamster</name>
    <dbReference type="NCBI Taxonomy" id="10036"/>
    <lineage>
        <taxon>Eukaryota</taxon>
        <taxon>Metazoa</taxon>
        <taxon>Chordata</taxon>
        <taxon>Craniata</taxon>
        <taxon>Vertebrata</taxon>
        <taxon>Euteleostomi</taxon>
        <taxon>Mammalia</taxon>
        <taxon>Eutheria</taxon>
        <taxon>Euarchontoglires</taxon>
        <taxon>Glires</taxon>
        <taxon>Rodentia</taxon>
        <taxon>Myomorpha</taxon>
        <taxon>Muroidea</taxon>
        <taxon>Cricetidae</taxon>
        <taxon>Cricetinae</taxon>
        <taxon>Mesocricetus</taxon>
    </lineage>
</organism>
<keyword evidence="3" id="KW-1133">Transmembrane helix</keyword>
<dbReference type="PROSITE" id="PS50835">
    <property type="entry name" value="IG_LIKE"/>
    <property type="match status" value="1"/>
</dbReference>
<dbReference type="SUPFAM" id="SSF48726">
    <property type="entry name" value="Immunoglobulin"/>
    <property type="match status" value="1"/>
</dbReference>
<dbReference type="InterPro" id="IPR036179">
    <property type="entry name" value="Ig-like_dom_sf"/>
</dbReference>
<reference evidence="7" key="1">
    <citation type="submission" date="2025-08" db="UniProtKB">
        <authorList>
            <consortium name="RefSeq"/>
        </authorList>
    </citation>
    <scope>IDENTIFICATION</scope>
    <source>
        <tissue evidence="7">Liver</tissue>
    </source>
</reference>
<dbReference type="InterPro" id="IPR050412">
    <property type="entry name" value="Ig-like_Receptors_ImmuneReg"/>
</dbReference>
<evidence type="ECO:0000313" key="6">
    <source>
        <dbReference type="Proteomes" id="UP000886700"/>
    </source>
</evidence>
<feature type="chain" id="PRO_5046568922" evidence="4">
    <location>
        <begin position="21"/>
        <end position="167"/>
    </location>
</feature>
<feature type="transmembrane region" description="Helical" evidence="3">
    <location>
        <begin position="130"/>
        <end position="150"/>
    </location>
</feature>
<dbReference type="Gene3D" id="2.60.40.10">
    <property type="entry name" value="Immunoglobulins"/>
    <property type="match status" value="1"/>
</dbReference>
<dbReference type="RefSeq" id="XP_040589981.1">
    <property type="nucleotide sequence ID" value="XM_040734047.1"/>
</dbReference>
<dbReference type="InterPro" id="IPR007110">
    <property type="entry name" value="Ig-like_dom"/>
</dbReference>
<feature type="signal peptide" evidence="4">
    <location>
        <begin position="1"/>
        <end position="20"/>
    </location>
</feature>
<evidence type="ECO:0000256" key="3">
    <source>
        <dbReference type="SAM" id="Phobius"/>
    </source>
</evidence>
<feature type="domain" description="Ig-like" evidence="5">
    <location>
        <begin position="28"/>
        <end position="113"/>
    </location>
</feature>
<name>A0ABM2WGR9_MESAU</name>